<dbReference type="Gene3D" id="1.20.58.340">
    <property type="entry name" value="Magnesium transport protein CorA, transmembrane region"/>
    <property type="match status" value="1"/>
</dbReference>
<organism evidence="6 7">
    <name type="scientific">Bradyrhizobium diazoefficiens</name>
    <dbReference type="NCBI Taxonomy" id="1355477"/>
    <lineage>
        <taxon>Bacteria</taxon>
        <taxon>Pseudomonadati</taxon>
        <taxon>Pseudomonadota</taxon>
        <taxon>Alphaproteobacteria</taxon>
        <taxon>Hyphomicrobiales</taxon>
        <taxon>Nitrobacteraceae</taxon>
        <taxon>Bradyrhizobium</taxon>
    </lineage>
</organism>
<dbReference type="GO" id="GO:0016020">
    <property type="term" value="C:membrane"/>
    <property type="evidence" value="ECO:0007669"/>
    <property type="project" value="UniProtKB-SubCell"/>
</dbReference>
<dbReference type="AlphaFoldDB" id="A0A0E4G0T9"/>
<evidence type="ECO:0000256" key="4">
    <source>
        <dbReference type="ARBA" id="ARBA00023136"/>
    </source>
</evidence>
<accession>A0A0E4G0T9</accession>
<evidence type="ECO:0000256" key="5">
    <source>
        <dbReference type="SAM" id="Phobius"/>
    </source>
</evidence>
<keyword evidence="3 5" id="KW-1133">Transmembrane helix</keyword>
<evidence type="ECO:0000256" key="3">
    <source>
        <dbReference type="ARBA" id="ARBA00022989"/>
    </source>
</evidence>
<dbReference type="EMBL" id="AP014685">
    <property type="protein sequence ID" value="BAR61228.1"/>
    <property type="molecule type" value="Genomic_DNA"/>
</dbReference>
<evidence type="ECO:0000313" key="6">
    <source>
        <dbReference type="EMBL" id="BAR61228.1"/>
    </source>
</evidence>
<dbReference type="GO" id="GO:0046873">
    <property type="term" value="F:metal ion transmembrane transporter activity"/>
    <property type="evidence" value="ECO:0007669"/>
    <property type="project" value="InterPro"/>
</dbReference>
<dbReference type="Pfam" id="PF01544">
    <property type="entry name" value="CorA"/>
    <property type="match status" value="1"/>
</dbReference>
<keyword evidence="2 5" id="KW-0812">Transmembrane</keyword>
<dbReference type="InterPro" id="IPR045863">
    <property type="entry name" value="CorA_TM1_TM2"/>
</dbReference>
<proteinExistence type="predicted"/>
<sequence>MTTLLLPPTLITGIFGMNTKGLPLTDVETGFLWAAALMASSVGAAYLFMRRTGIFK</sequence>
<dbReference type="Proteomes" id="UP000063308">
    <property type="component" value="Chromosome"/>
</dbReference>
<evidence type="ECO:0000256" key="2">
    <source>
        <dbReference type="ARBA" id="ARBA00022692"/>
    </source>
</evidence>
<evidence type="ECO:0000313" key="7">
    <source>
        <dbReference type="Proteomes" id="UP000063308"/>
    </source>
</evidence>
<dbReference type="InterPro" id="IPR002523">
    <property type="entry name" value="MgTranspt_CorA/ZnTranspt_ZntB"/>
</dbReference>
<gene>
    <name evidence="6" type="ORF">NK6_8078</name>
</gene>
<name>A0A0E4G0T9_9BRAD</name>
<feature type="transmembrane region" description="Helical" evidence="5">
    <location>
        <begin position="30"/>
        <end position="49"/>
    </location>
</feature>
<dbReference type="SUPFAM" id="SSF144083">
    <property type="entry name" value="Magnesium transport protein CorA, transmembrane region"/>
    <property type="match status" value="1"/>
</dbReference>
<keyword evidence="4 5" id="KW-0472">Membrane</keyword>
<comment type="subcellular location">
    <subcellularLocation>
        <location evidence="1">Membrane</location>
        <topology evidence="1">Multi-pass membrane protein</topology>
    </subcellularLocation>
</comment>
<protein>
    <submittedName>
        <fullName evidence="6">Uncharacterized protein</fullName>
    </submittedName>
</protein>
<evidence type="ECO:0000256" key="1">
    <source>
        <dbReference type="ARBA" id="ARBA00004141"/>
    </source>
</evidence>
<reference evidence="6 7" key="1">
    <citation type="submission" date="2014-11" db="EMBL/GenBank/DDBJ databases">
        <title>Symbiosis island explosion on the genome of extra-slow-growing strains of soybean bradyrhizobia with massive insertion sequences.</title>
        <authorList>
            <person name="Iida T."/>
            <person name="Minamisawa K."/>
        </authorList>
    </citation>
    <scope>NUCLEOTIDE SEQUENCE [LARGE SCALE GENOMIC DNA]</scope>
    <source>
        <strain evidence="6 7">NK6</strain>
    </source>
</reference>